<proteinExistence type="predicted"/>
<name>A0A4Y2GBP6_ARAVE</name>
<reference evidence="1 2" key="1">
    <citation type="journal article" date="2019" name="Sci. Rep.">
        <title>Orb-weaving spider Araneus ventricosus genome elucidates the spidroin gene catalogue.</title>
        <authorList>
            <person name="Kono N."/>
            <person name="Nakamura H."/>
            <person name="Ohtoshi R."/>
            <person name="Moran D.A.P."/>
            <person name="Shinohara A."/>
            <person name="Yoshida Y."/>
            <person name="Fujiwara M."/>
            <person name="Mori M."/>
            <person name="Tomita M."/>
            <person name="Arakawa K."/>
        </authorList>
    </citation>
    <scope>NUCLEOTIDE SEQUENCE [LARGE SCALE GENOMIC DNA]</scope>
</reference>
<sequence>MTRTTPELAHPFQSFCTTPVGRHLALRMIWRATGPIHGGSSVESVSNLEPSLPAADTLPLGYSSLHKNQSHYRRLWECLLPRQVDHCARKGFRVYFDCRETEIILHRVLKTIHLYLQLTTNNKLFSTLILAHIKHIDLRLLLAQRVKLDPKAVPVRR</sequence>
<organism evidence="1 2">
    <name type="scientific">Araneus ventricosus</name>
    <name type="common">Orbweaver spider</name>
    <name type="synonym">Epeira ventricosa</name>
    <dbReference type="NCBI Taxonomy" id="182803"/>
    <lineage>
        <taxon>Eukaryota</taxon>
        <taxon>Metazoa</taxon>
        <taxon>Ecdysozoa</taxon>
        <taxon>Arthropoda</taxon>
        <taxon>Chelicerata</taxon>
        <taxon>Arachnida</taxon>
        <taxon>Araneae</taxon>
        <taxon>Araneomorphae</taxon>
        <taxon>Entelegynae</taxon>
        <taxon>Araneoidea</taxon>
        <taxon>Araneidae</taxon>
        <taxon>Araneus</taxon>
    </lineage>
</organism>
<comment type="caution">
    <text evidence="1">The sequence shown here is derived from an EMBL/GenBank/DDBJ whole genome shotgun (WGS) entry which is preliminary data.</text>
</comment>
<keyword evidence="2" id="KW-1185">Reference proteome</keyword>
<protein>
    <submittedName>
        <fullName evidence="1">Uncharacterized protein</fullName>
    </submittedName>
</protein>
<dbReference type="AlphaFoldDB" id="A0A4Y2GBP6"/>
<gene>
    <name evidence="1" type="ORF">AVEN_70250_1</name>
</gene>
<evidence type="ECO:0000313" key="1">
    <source>
        <dbReference type="EMBL" id="GBM50617.1"/>
    </source>
</evidence>
<accession>A0A4Y2GBP6</accession>
<dbReference type="Proteomes" id="UP000499080">
    <property type="component" value="Unassembled WGS sequence"/>
</dbReference>
<dbReference type="EMBL" id="BGPR01001305">
    <property type="protein sequence ID" value="GBM50617.1"/>
    <property type="molecule type" value="Genomic_DNA"/>
</dbReference>
<evidence type="ECO:0000313" key="2">
    <source>
        <dbReference type="Proteomes" id="UP000499080"/>
    </source>
</evidence>